<feature type="transmembrane region" description="Helical" evidence="5">
    <location>
        <begin position="46"/>
        <end position="66"/>
    </location>
</feature>
<evidence type="ECO:0000256" key="3">
    <source>
        <dbReference type="ARBA" id="ARBA00022989"/>
    </source>
</evidence>
<dbReference type="PANTHER" id="PTHR31465">
    <property type="entry name" value="PROTEIN RTA1-RELATED"/>
    <property type="match status" value="1"/>
</dbReference>
<dbReference type="InterPro" id="IPR007568">
    <property type="entry name" value="RTA1"/>
</dbReference>
<evidence type="ECO:0000256" key="1">
    <source>
        <dbReference type="ARBA" id="ARBA00004141"/>
    </source>
</evidence>
<evidence type="ECO:0000313" key="6">
    <source>
        <dbReference type="EMBL" id="CAG9983222.1"/>
    </source>
</evidence>
<dbReference type="AlphaFoldDB" id="A0A9N9U8G1"/>
<dbReference type="EMBL" id="CABFNO020001361">
    <property type="protein sequence ID" value="CAG9983222.1"/>
    <property type="molecule type" value="Genomic_DNA"/>
</dbReference>
<keyword evidence="7" id="KW-1185">Reference proteome</keyword>
<organism evidence="6 7">
    <name type="scientific">Clonostachys byssicola</name>
    <dbReference type="NCBI Taxonomy" id="160290"/>
    <lineage>
        <taxon>Eukaryota</taxon>
        <taxon>Fungi</taxon>
        <taxon>Dikarya</taxon>
        <taxon>Ascomycota</taxon>
        <taxon>Pezizomycotina</taxon>
        <taxon>Sordariomycetes</taxon>
        <taxon>Hypocreomycetidae</taxon>
        <taxon>Hypocreales</taxon>
        <taxon>Bionectriaceae</taxon>
        <taxon>Clonostachys</taxon>
    </lineage>
</organism>
<proteinExistence type="predicted"/>
<feature type="transmembrane region" description="Helical" evidence="5">
    <location>
        <begin position="86"/>
        <end position="113"/>
    </location>
</feature>
<evidence type="ECO:0000313" key="7">
    <source>
        <dbReference type="Proteomes" id="UP000754883"/>
    </source>
</evidence>
<comment type="caution">
    <text evidence="6">The sequence shown here is derived from an EMBL/GenBank/DDBJ whole genome shotgun (WGS) entry which is preliminary data.</text>
</comment>
<dbReference type="GO" id="GO:0016020">
    <property type="term" value="C:membrane"/>
    <property type="evidence" value="ECO:0007669"/>
    <property type="project" value="UniProtKB-SubCell"/>
</dbReference>
<name>A0A9N9U8G1_9HYPO</name>
<keyword evidence="2 5" id="KW-0812">Transmembrane</keyword>
<feature type="transmembrane region" description="Helical" evidence="5">
    <location>
        <begin position="249"/>
        <end position="269"/>
    </location>
</feature>
<evidence type="ECO:0000256" key="2">
    <source>
        <dbReference type="ARBA" id="ARBA00022692"/>
    </source>
</evidence>
<dbReference type="PANTHER" id="PTHR31465:SF34">
    <property type="entry name" value="DOMAIN PROTEIN, PUTATIVE (AFU_ORTHOLOGUE AFUA_3G00480)-RELATED"/>
    <property type="match status" value="1"/>
</dbReference>
<gene>
    <name evidence="6" type="ORF">CBYS24578_00010231</name>
</gene>
<sequence length="338" mass="38300">MSHGEAGPVPYSLYVYAPNKIAPAVFAGLYAISTVGHAYQCYRYKAWKLVGLHAACAFLFTAGYAFREFGAFHYSYFEDLDLIMFILSQVFIYICPPILELINYNILGHIFYYAPYIAPFPPGKVLSVFGLLMLFVETLNGLGVSFSSNPKSQPTIQKMGGHLTIAALSIQFVLIVTFIALSAVFHWRFVKLKLPSRVISTLLPVLYASMLLIFIRCIYRLIEHTGHTAVDLSDFDSLKDLSPILRYEVFFYIFEATLMLINSVIWNIWNPARFLPADYHTYLAQDGSGETHADVNDERTRAQKIGAKLTIGLFFRNKEDQGYWELKENLTHAHAVQA</sequence>
<feature type="transmembrane region" description="Helical" evidence="5">
    <location>
        <begin position="125"/>
        <end position="143"/>
    </location>
</feature>
<keyword evidence="4 5" id="KW-0472">Membrane</keyword>
<protein>
    <submittedName>
        <fullName evidence="6">Uncharacterized protein</fullName>
    </submittedName>
</protein>
<reference evidence="6" key="1">
    <citation type="submission" date="2021-10" db="EMBL/GenBank/DDBJ databases">
        <authorList>
            <person name="Piombo E."/>
        </authorList>
    </citation>
    <scope>NUCLEOTIDE SEQUENCE</scope>
</reference>
<comment type="subcellular location">
    <subcellularLocation>
        <location evidence="1">Membrane</location>
        <topology evidence="1">Multi-pass membrane protein</topology>
    </subcellularLocation>
</comment>
<evidence type="ECO:0000256" key="4">
    <source>
        <dbReference type="ARBA" id="ARBA00023136"/>
    </source>
</evidence>
<evidence type="ECO:0000256" key="5">
    <source>
        <dbReference type="SAM" id="Phobius"/>
    </source>
</evidence>
<feature type="transmembrane region" description="Helical" evidence="5">
    <location>
        <begin position="20"/>
        <end position="39"/>
    </location>
</feature>
<feature type="transmembrane region" description="Helical" evidence="5">
    <location>
        <begin position="199"/>
        <end position="222"/>
    </location>
</feature>
<dbReference type="Pfam" id="PF04479">
    <property type="entry name" value="RTA1"/>
    <property type="match status" value="1"/>
</dbReference>
<dbReference type="OrthoDB" id="3358017at2759"/>
<keyword evidence="3 5" id="KW-1133">Transmembrane helix</keyword>
<dbReference type="Proteomes" id="UP000754883">
    <property type="component" value="Unassembled WGS sequence"/>
</dbReference>
<feature type="transmembrane region" description="Helical" evidence="5">
    <location>
        <begin position="163"/>
        <end position="187"/>
    </location>
</feature>
<accession>A0A9N9U8G1</accession>